<dbReference type="Pfam" id="PF01124">
    <property type="entry name" value="MAPEG"/>
    <property type="match status" value="1"/>
</dbReference>
<organism evidence="6 7">
    <name type="scientific">Asticcacaulis biprosthecium C19</name>
    <dbReference type="NCBI Taxonomy" id="715226"/>
    <lineage>
        <taxon>Bacteria</taxon>
        <taxon>Pseudomonadati</taxon>
        <taxon>Pseudomonadota</taxon>
        <taxon>Alphaproteobacteria</taxon>
        <taxon>Caulobacterales</taxon>
        <taxon>Caulobacteraceae</taxon>
        <taxon>Asticcacaulis</taxon>
    </lineage>
</organism>
<dbReference type="Gene3D" id="1.20.120.550">
    <property type="entry name" value="Membrane associated eicosanoid/glutathione metabolism-like domain"/>
    <property type="match status" value="1"/>
</dbReference>
<dbReference type="eggNOG" id="COG5331">
    <property type="taxonomic scope" value="Bacteria"/>
</dbReference>
<reference evidence="7" key="1">
    <citation type="submission" date="2011-03" db="EMBL/GenBank/DDBJ databases">
        <title>Draft genome sequence of Brevundimonas diminuta.</title>
        <authorList>
            <person name="Brown P.J.B."/>
            <person name="Buechlein A."/>
            <person name="Hemmerich C."/>
            <person name="Brun Y.V."/>
        </authorList>
    </citation>
    <scope>NUCLEOTIDE SEQUENCE [LARGE SCALE GENOMIC DNA]</scope>
    <source>
        <strain evidence="7">C19</strain>
    </source>
</reference>
<keyword evidence="7" id="KW-1185">Reference proteome</keyword>
<dbReference type="Proteomes" id="UP000006512">
    <property type="component" value="Unassembled WGS sequence"/>
</dbReference>
<evidence type="ECO:0000313" key="6">
    <source>
        <dbReference type="EMBL" id="EGF91321.1"/>
    </source>
</evidence>
<dbReference type="InterPro" id="IPR023352">
    <property type="entry name" value="MAPEG-like_dom_sf"/>
</dbReference>
<evidence type="ECO:0000256" key="1">
    <source>
        <dbReference type="ARBA" id="ARBA00004370"/>
    </source>
</evidence>
<sequence length="121" mass="13545">MWVALYATRIPAMIQMKISARHMAKPGVRDTLPSWARNVADNYNHLAEAPTVFYAVVIVLVLLKQEDALNTALAWTYVGLRVVHSLIQTTFNNVMWRFGVFSVSWLVLGGLIVRGLVGLYG</sequence>
<dbReference type="HOGENOM" id="CLU_129387_0_0_5"/>
<dbReference type="InterPro" id="IPR001129">
    <property type="entry name" value="Membr-assoc_MAPEG"/>
</dbReference>
<dbReference type="SUPFAM" id="SSF161084">
    <property type="entry name" value="MAPEG domain-like"/>
    <property type="match status" value="1"/>
</dbReference>
<name>F4QM80_9CAUL</name>
<evidence type="ECO:0000313" key="7">
    <source>
        <dbReference type="Proteomes" id="UP000006512"/>
    </source>
</evidence>
<evidence type="ECO:0008006" key="8">
    <source>
        <dbReference type="Google" id="ProtNLM"/>
    </source>
</evidence>
<proteinExistence type="predicted"/>
<evidence type="ECO:0000256" key="5">
    <source>
        <dbReference type="SAM" id="Phobius"/>
    </source>
</evidence>
<protein>
    <recommendedName>
        <fullName evidence="8">MAPEG family protein</fullName>
    </recommendedName>
</protein>
<comment type="subcellular location">
    <subcellularLocation>
        <location evidence="1">Membrane</location>
    </subcellularLocation>
</comment>
<keyword evidence="3 5" id="KW-1133">Transmembrane helix</keyword>
<dbReference type="STRING" id="715226.ABI_27360"/>
<keyword evidence="2 5" id="KW-0812">Transmembrane</keyword>
<evidence type="ECO:0000256" key="3">
    <source>
        <dbReference type="ARBA" id="ARBA00022989"/>
    </source>
</evidence>
<accession>F4QM80</accession>
<dbReference type="AlphaFoldDB" id="F4QM80"/>
<evidence type="ECO:0000256" key="4">
    <source>
        <dbReference type="ARBA" id="ARBA00023136"/>
    </source>
</evidence>
<dbReference type="GO" id="GO:0016020">
    <property type="term" value="C:membrane"/>
    <property type="evidence" value="ECO:0007669"/>
    <property type="project" value="UniProtKB-SubCell"/>
</dbReference>
<keyword evidence="4 5" id="KW-0472">Membrane</keyword>
<evidence type="ECO:0000256" key="2">
    <source>
        <dbReference type="ARBA" id="ARBA00022692"/>
    </source>
</evidence>
<dbReference type="EMBL" id="GL883078">
    <property type="protein sequence ID" value="EGF91321.1"/>
    <property type="molecule type" value="Genomic_DNA"/>
</dbReference>
<gene>
    <name evidence="6" type="ORF">ABI_27360</name>
</gene>
<feature type="transmembrane region" description="Helical" evidence="5">
    <location>
        <begin position="99"/>
        <end position="120"/>
    </location>
</feature>